<dbReference type="InterPro" id="IPR003838">
    <property type="entry name" value="ABC3_permease_C"/>
</dbReference>
<dbReference type="Pfam" id="PF02687">
    <property type="entry name" value="FtsX"/>
    <property type="match status" value="2"/>
</dbReference>
<comment type="subcellular location">
    <subcellularLocation>
        <location evidence="1">Cell membrane</location>
        <topology evidence="1">Multi-pass membrane protein</topology>
    </subcellularLocation>
</comment>
<feature type="domain" description="ABC3 transporter permease C-terminal" evidence="7">
    <location>
        <begin position="670"/>
        <end position="784"/>
    </location>
</feature>
<keyword evidence="3 6" id="KW-0812">Transmembrane</keyword>
<evidence type="ECO:0000313" key="8">
    <source>
        <dbReference type="EMBL" id="MCQ4638150.1"/>
    </source>
</evidence>
<gene>
    <name evidence="8" type="ORF">NE619_15550</name>
</gene>
<feature type="transmembrane region" description="Helical" evidence="6">
    <location>
        <begin position="707"/>
        <end position="727"/>
    </location>
</feature>
<keyword evidence="5 6" id="KW-0472">Membrane</keyword>
<feature type="transmembrane region" description="Helical" evidence="6">
    <location>
        <begin position="761"/>
        <end position="781"/>
    </location>
</feature>
<evidence type="ECO:0000256" key="2">
    <source>
        <dbReference type="ARBA" id="ARBA00022475"/>
    </source>
</evidence>
<feature type="transmembrane region" description="Helical" evidence="6">
    <location>
        <begin position="253"/>
        <end position="274"/>
    </location>
</feature>
<dbReference type="Proteomes" id="UP001524502">
    <property type="component" value="Unassembled WGS sequence"/>
</dbReference>
<evidence type="ECO:0000256" key="1">
    <source>
        <dbReference type="ARBA" id="ARBA00004651"/>
    </source>
</evidence>
<evidence type="ECO:0000256" key="6">
    <source>
        <dbReference type="SAM" id="Phobius"/>
    </source>
</evidence>
<protein>
    <submittedName>
        <fullName evidence="8">ABC transporter permease</fullName>
    </submittedName>
</protein>
<accession>A0ABT1RSF8</accession>
<dbReference type="PANTHER" id="PTHR30287:SF2">
    <property type="entry name" value="BLL1001 PROTEIN"/>
    <property type="match status" value="1"/>
</dbReference>
<organism evidence="8 9">
    <name type="scientific">Anaerovorax odorimutans</name>
    <dbReference type="NCBI Taxonomy" id="109327"/>
    <lineage>
        <taxon>Bacteria</taxon>
        <taxon>Bacillati</taxon>
        <taxon>Bacillota</taxon>
        <taxon>Clostridia</taxon>
        <taxon>Peptostreptococcales</taxon>
        <taxon>Anaerovoracaceae</taxon>
        <taxon>Anaerovorax</taxon>
    </lineage>
</organism>
<feature type="transmembrane region" description="Helical" evidence="6">
    <location>
        <begin position="663"/>
        <end position="686"/>
    </location>
</feature>
<dbReference type="InterPro" id="IPR038766">
    <property type="entry name" value="Membrane_comp_ABC_pdt"/>
</dbReference>
<evidence type="ECO:0000313" key="9">
    <source>
        <dbReference type="Proteomes" id="UP001524502"/>
    </source>
</evidence>
<keyword evidence="2" id="KW-1003">Cell membrane</keyword>
<proteinExistence type="predicted"/>
<keyword evidence="9" id="KW-1185">Reference proteome</keyword>
<evidence type="ECO:0000256" key="3">
    <source>
        <dbReference type="ARBA" id="ARBA00022692"/>
    </source>
</evidence>
<dbReference type="EMBL" id="JANFXK010000021">
    <property type="protein sequence ID" value="MCQ4638150.1"/>
    <property type="molecule type" value="Genomic_DNA"/>
</dbReference>
<sequence>MIGRILKKDMKRRKSVNAILFLFITIAAVFLASSVNNILVVASAENYYLDYANIPEVSVITSGTEEKEEIDHWLGDEAEDVDSYGYDTIIALPEKGITIKKTGKDSDFDGNGATIYLGAKDTEYCKVFDKDGKEFSLQPGELAMNQATMDRNHIKPGDRLSIRSGNTKKEFTVKLAVKDAAFGNEMTGMKRLVVSRADYSLFAEDSKSDLIGMYYVNTRDSAKFSRALNNQGFASMGTSITRDTYKMTYSFDMIVAALLILIGICLILIALLVLRFTLVFTIEEDYREIGIMKAVGLKNFAIKKIYLAKYLALVTAGSLLGLAISVPVSKTMIAGVSENMIMEDSSANLWANLICTLAIILVVMLFSYGCMRKLNKVSAITAIHGGQTGRRYGRRKGISLCRRSRMPVAAFLGMNDIFSHPKRYLVLMITFCISFILITLPLNTVNTMQSREMAQQFCLDPDSSVYVRKIEKNGSETYKSGKAFERDMDRVSRELKEKGYNAELTGIVLYFFTYNQPGEKDKNNIMTIQILGPNNQYQEYKKGTAPVLENEIAFSEQILEEKGWKIGDSVVSTIGGEKKTFIITGTYSDYMQLGKSARMNPKLDCSKAPMFDYWEVLVDIDTKTSQEVLLKDLAKDFPDYEWSNAQEVVDRNVGGIQQTIQGMLIPMTGLLCAVIMLITFLMERLFIVREKGEIAMMKSMGYKNRTIRLWQVLRMVFVALVSMAAAIPLSLLSNQYMIKPIFALMGADVEVQVVPRQVYGIYPGILLAGIIAATILAAFSIKKINIRELNNLE</sequence>
<feature type="domain" description="ABC3 transporter permease C-terminal" evidence="7">
    <location>
        <begin position="261"/>
        <end position="374"/>
    </location>
</feature>
<evidence type="ECO:0000259" key="7">
    <source>
        <dbReference type="Pfam" id="PF02687"/>
    </source>
</evidence>
<dbReference type="PANTHER" id="PTHR30287">
    <property type="entry name" value="MEMBRANE COMPONENT OF PREDICTED ABC SUPERFAMILY METABOLITE UPTAKE TRANSPORTER"/>
    <property type="match status" value="1"/>
</dbReference>
<feature type="transmembrane region" description="Helical" evidence="6">
    <location>
        <begin position="349"/>
        <end position="368"/>
    </location>
</feature>
<feature type="transmembrane region" description="Helical" evidence="6">
    <location>
        <begin position="307"/>
        <end position="329"/>
    </location>
</feature>
<evidence type="ECO:0000256" key="4">
    <source>
        <dbReference type="ARBA" id="ARBA00022989"/>
    </source>
</evidence>
<comment type="caution">
    <text evidence="8">The sequence shown here is derived from an EMBL/GenBank/DDBJ whole genome shotgun (WGS) entry which is preliminary data.</text>
</comment>
<keyword evidence="4 6" id="KW-1133">Transmembrane helix</keyword>
<feature type="transmembrane region" description="Helical" evidence="6">
    <location>
        <begin position="424"/>
        <end position="442"/>
    </location>
</feature>
<evidence type="ECO:0000256" key="5">
    <source>
        <dbReference type="ARBA" id="ARBA00023136"/>
    </source>
</evidence>
<name>A0ABT1RSF8_9FIRM</name>
<dbReference type="RefSeq" id="WP_256133343.1">
    <property type="nucleotide sequence ID" value="NZ_JANFXK010000021.1"/>
</dbReference>
<reference evidence="8 9" key="1">
    <citation type="submission" date="2022-06" db="EMBL/GenBank/DDBJ databases">
        <title>Isolation of gut microbiota from human fecal samples.</title>
        <authorList>
            <person name="Pamer E.G."/>
            <person name="Barat B."/>
            <person name="Waligurski E."/>
            <person name="Medina S."/>
            <person name="Paddock L."/>
            <person name="Mostad J."/>
        </authorList>
    </citation>
    <scope>NUCLEOTIDE SEQUENCE [LARGE SCALE GENOMIC DNA]</scope>
    <source>
        <strain evidence="8 9">SL.3.17</strain>
    </source>
</reference>